<evidence type="ECO:0000259" key="3">
    <source>
        <dbReference type="SMART" id="SM00824"/>
    </source>
</evidence>
<name>A0A7U9L650_9ACTN</name>
<dbReference type="GeneID" id="95626792"/>
<evidence type="ECO:0000313" key="5">
    <source>
        <dbReference type="Proteomes" id="UP000287830"/>
    </source>
</evidence>
<dbReference type="PANTHER" id="PTHR11487:SF0">
    <property type="entry name" value="S-ACYL FATTY ACID SYNTHASE THIOESTERASE, MEDIUM CHAIN"/>
    <property type="match status" value="1"/>
</dbReference>
<accession>A0A7U9L650</accession>
<evidence type="ECO:0000313" key="4">
    <source>
        <dbReference type="EMBL" id="GCD40326.1"/>
    </source>
</evidence>
<protein>
    <submittedName>
        <fullName evidence="4">Oleoyl-ACP hydrolase</fullName>
    </submittedName>
</protein>
<evidence type="ECO:0000256" key="1">
    <source>
        <dbReference type="ARBA" id="ARBA00007169"/>
    </source>
</evidence>
<gene>
    <name evidence="4" type="primary">rifR_4</name>
    <name evidence="4" type="ORF">OEIGOIKO_08184</name>
</gene>
<dbReference type="InterPro" id="IPR001031">
    <property type="entry name" value="Thioesterase"/>
</dbReference>
<dbReference type="Gene3D" id="3.40.50.1820">
    <property type="entry name" value="alpha/beta hydrolase"/>
    <property type="match status" value="1"/>
</dbReference>
<dbReference type="Proteomes" id="UP000287830">
    <property type="component" value="Unassembled WGS sequence"/>
</dbReference>
<dbReference type="AlphaFoldDB" id="A0A7U9L650"/>
<evidence type="ECO:0000256" key="2">
    <source>
        <dbReference type="ARBA" id="ARBA00022801"/>
    </source>
</evidence>
<comment type="caution">
    <text evidence="4">The sequence shown here is derived from an EMBL/GenBank/DDBJ whole genome shotgun (WGS) entry which is preliminary data.</text>
</comment>
<proteinExistence type="inferred from homology"/>
<comment type="similarity">
    <text evidence="1">Belongs to the thioesterase family.</text>
</comment>
<keyword evidence="2 4" id="KW-0378">Hydrolase</keyword>
<dbReference type="OrthoDB" id="8480037at2"/>
<dbReference type="EMBL" id="BHZC01000001">
    <property type="protein sequence ID" value="GCD40326.1"/>
    <property type="molecule type" value="Genomic_DNA"/>
</dbReference>
<dbReference type="InterPro" id="IPR012223">
    <property type="entry name" value="TEII"/>
</dbReference>
<feature type="domain" description="Thioesterase TesA-like" evidence="3">
    <location>
        <begin position="37"/>
        <end position="260"/>
    </location>
</feature>
<dbReference type="PANTHER" id="PTHR11487">
    <property type="entry name" value="THIOESTERASE"/>
    <property type="match status" value="1"/>
</dbReference>
<dbReference type="GO" id="GO:0016787">
    <property type="term" value="F:hydrolase activity"/>
    <property type="evidence" value="ECO:0007669"/>
    <property type="project" value="UniProtKB-KW"/>
</dbReference>
<dbReference type="RefSeq" id="WP_125049050.1">
    <property type="nucleotide sequence ID" value="NZ_BHZC01000001.1"/>
</dbReference>
<organism evidence="4 5">
    <name type="scientific">Streptomyces chrestomyceticus JCM 4735</name>
    <dbReference type="NCBI Taxonomy" id="1306181"/>
    <lineage>
        <taxon>Bacteria</taxon>
        <taxon>Bacillati</taxon>
        <taxon>Actinomycetota</taxon>
        <taxon>Actinomycetes</taxon>
        <taxon>Kitasatosporales</taxon>
        <taxon>Streptomycetaceae</taxon>
        <taxon>Streptomyces</taxon>
    </lineage>
</organism>
<dbReference type="SUPFAM" id="SSF53474">
    <property type="entry name" value="alpha/beta-Hydrolases"/>
    <property type="match status" value="1"/>
</dbReference>
<reference evidence="4 5" key="1">
    <citation type="submission" date="2018-11" db="EMBL/GenBank/DDBJ databases">
        <title>Whole genome sequence of Streptomyces chrestomyceticus NBRC 13444(T).</title>
        <authorList>
            <person name="Komaki H."/>
            <person name="Tamura T."/>
        </authorList>
    </citation>
    <scope>NUCLEOTIDE SEQUENCE [LARGE SCALE GENOMIC DNA]</scope>
    <source>
        <strain evidence="4 5">NBRC 13444</strain>
    </source>
</reference>
<dbReference type="Pfam" id="PF00975">
    <property type="entry name" value="Thioesterase"/>
    <property type="match status" value="1"/>
</dbReference>
<dbReference type="InterPro" id="IPR020802">
    <property type="entry name" value="TesA-like"/>
</dbReference>
<dbReference type="GO" id="GO:0008610">
    <property type="term" value="P:lipid biosynthetic process"/>
    <property type="evidence" value="ECO:0007669"/>
    <property type="project" value="TreeGrafter"/>
</dbReference>
<sequence>MTGTYPAGVPAPGPAGQWLRNLTAPARRTGEPAVRLLCFPHAAGGASAFRPWRDLLPPECELWAVQYPGHEDRIGERPASDLTRTARQAAIAAQWLADRPYLVFGHSMGALLAYETCRRLERLGIPAPDRLFVSGSPPPHRVAGAPSHTGDGPRWMHGYEHGAGSEAGPDDEQYDDLTARTLEADLRMLAGYRPGPAWRAPWPVTVIRAAHDPDLDAAAAAAWQDYAADDITQATVPGDHFACFTRPHDTVRLIAGAVRR</sequence>
<dbReference type="SMART" id="SM00824">
    <property type="entry name" value="PKS_TE"/>
    <property type="match status" value="1"/>
</dbReference>
<dbReference type="InterPro" id="IPR029058">
    <property type="entry name" value="AB_hydrolase_fold"/>
</dbReference>